<feature type="active site" description="Proton acceptor" evidence="12">
    <location>
        <position position="286"/>
    </location>
</feature>
<dbReference type="InterPro" id="IPR045357">
    <property type="entry name" value="Aminopeptidase_N-like_N"/>
</dbReference>
<dbReference type="EMBL" id="CP022203">
    <property type="protein sequence ID" value="ATB49385.1"/>
    <property type="molecule type" value="Genomic_DNA"/>
</dbReference>
<dbReference type="SUPFAM" id="SSF55486">
    <property type="entry name" value="Metalloproteases ('zincins'), catalytic domain"/>
    <property type="match status" value="1"/>
</dbReference>
<dbReference type="Gene3D" id="3.30.2010.30">
    <property type="match status" value="1"/>
</dbReference>
<keyword evidence="6" id="KW-0963">Cytoplasm</keyword>
<keyword evidence="7" id="KW-0645">Protease</keyword>
<reference evidence="16 17" key="1">
    <citation type="submission" date="2017-06" db="EMBL/GenBank/DDBJ databases">
        <title>Sequencing and comparative analysis of myxobacterial genomes.</title>
        <authorList>
            <person name="Rupp O."/>
            <person name="Goesmann A."/>
            <person name="Sogaard-Andersen L."/>
        </authorList>
    </citation>
    <scope>NUCLEOTIDE SEQUENCE [LARGE SCALE GENOMIC DNA]</scope>
    <source>
        <strain evidence="16 17">DSM 14697</strain>
    </source>
</reference>
<evidence type="ECO:0000313" key="17">
    <source>
        <dbReference type="Proteomes" id="UP000217343"/>
    </source>
</evidence>
<comment type="cofactor">
    <cofactor evidence="14">
        <name>Zn(2+)</name>
        <dbReference type="ChEBI" id="CHEBI:29105"/>
    </cofactor>
    <text evidence="14">Binds 1 zinc ion per subunit.</text>
</comment>
<evidence type="ECO:0000256" key="5">
    <source>
        <dbReference type="ARBA" id="ARBA00015611"/>
    </source>
</evidence>
<dbReference type="InterPro" id="IPR027268">
    <property type="entry name" value="Peptidase_M4/M1_CTD_sf"/>
</dbReference>
<dbReference type="GO" id="GO:0005829">
    <property type="term" value="C:cytosol"/>
    <property type="evidence" value="ECO:0007669"/>
    <property type="project" value="TreeGrafter"/>
</dbReference>
<dbReference type="InterPro" id="IPR001930">
    <property type="entry name" value="Peptidase_M1"/>
</dbReference>
<dbReference type="SUPFAM" id="SSF63737">
    <property type="entry name" value="Leukotriene A4 hydrolase N-terminal domain"/>
    <property type="match status" value="1"/>
</dbReference>
<dbReference type="PANTHER" id="PTHR45726">
    <property type="entry name" value="LEUKOTRIENE A-4 HYDROLASE"/>
    <property type="match status" value="1"/>
</dbReference>
<evidence type="ECO:0000256" key="1">
    <source>
        <dbReference type="ARBA" id="ARBA00000098"/>
    </source>
</evidence>
<comment type="catalytic activity">
    <reaction evidence="1">
        <text>Release of an N-terminal amino acid, Xaa-|-Yaa- from a peptide, amide or arylamide. Xaa is preferably Ala, but may be most amino acids including Pro (slow action). When a terminal hydrophobic residue is followed by a prolyl residue, the two may be released as an intact Xaa-Pro dipeptide.</text>
        <dbReference type="EC" id="3.4.11.2"/>
    </reaction>
</comment>
<evidence type="ECO:0000256" key="14">
    <source>
        <dbReference type="PIRSR" id="PIRSR634015-3"/>
    </source>
</evidence>
<feature type="active site" description="Proton donor" evidence="12">
    <location>
        <position position="373"/>
    </location>
</feature>
<dbReference type="KEGG" id="mmas:MYMAC_005029"/>
<proteinExistence type="inferred from homology"/>
<dbReference type="PANTHER" id="PTHR45726:SF3">
    <property type="entry name" value="LEUKOTRIENE A-4 HYDROLASE"/>
    <property type="match status" value="1"/>
</dbReference>
<keyword evidence="10 14" id="KW-0862">Zinc</keyword>
<evidence type="ECO:0000259" key="15">
    <source>
        <dbReference type="SMART" id="SM01263"/>
    </source>
</evidence>
<gene>
    <name evidence="16" type="ORF">MYMAC_005029</name>
</gene>
<evidence type="ECO:0000256" key="2">
    <source>
        <dbReference type="ARBA" id="ARBA00004496"/>
    </source>
</evidence>
<dbReference type="CDD" id="cd09599">
    <property type="entry name" value="M1_LTA4H"/>
    <property type="match status" value="1"/>
</dbReference>
<dbReference type="InterPro" id="IPR034015">
    <property type="entry name" value="M1_LTA4H"/>
</dbReference>
<dbReference type="InterPro" id="IPR038502">
    <property type="entry name" value="M1_LTA-4_hydro/amino_C_sf"/>
</dbReference>
<dbReference type="Gene3D" id="2.60.40.1730">
    <property type="entry name" value="tricorn interacting facor f3 domain"/>
    <property type="match status" value="1"/>
</dbReference>
<evidence type="ECO:0000256" key="11">
    <source>
        <dbReference type="ARBA" id="ARBA00023049"/>
    </source>
</evidence>
<sequence length="584" mass="65608">MARLDPHSYNDSTQPETETLDWRARVDFKTQRLHAEVTHTLKEASAGPLDLDTRDLEIRDVVDAAGRPLPYILSPSEPILGSRLRIELPPGLRQFTVRYRTAPHASALQWLTPAQTAGGQHPFLYSQCQAIHARSVVPLQDTPRIRIRYTAALRIPKALKAVMAASFLRREELGVEAEEHYEMPQPVPPYLLAFAVGSLAPKELGPRSRVWAEPELLEDAAAEFSGVDDMLRAAESLFGPYDWERFDLLTMPPSFPYGGMENPRLTFLTPTLITGDKSLVNVVAHELAHSWTGNLVTNASAEHFWLNEGFTVFAERRILEALEGPEVSALHGALGRRALDSALQHFRAHPQLTSLRTHLAGVDPDEAFSQIPYEKGYLLLRAMEDAAGRPAFDEFLRRYLATYRFRALTTEEFVAFAEKELPGVLTKVDAEAYLHRPGVPPGAPSPRSLRLEAMDALRGKVPTLEQAKDWTPAEWQLYLESLPREVPRDVIQQLDARFSLTQSRNSEVLVAWLVAALRADWEPAVSRTEVFLGEVGRMKYLKPLYSVLSASHAHRSLARTLFKKHGERYHPIARQGVELILSRA</sequence>
<dbReference type="SUPFAM" id="SSF48371">
    <property type="entry name" value="ARM repeat"/>
    <property type="match status" value="1"/>
</dbReference>
<evidence type="ECO:0000256" key="4">
    <source>
        <dbReference type="ARBA" id="ARBA00012564"/>
    </source>
</evidence>
<keyword evidence="8 14" id="KW-0479">Metal-binding</keyword>
<dbReference type="GO" id="GO:0008237">
    <property type="term" value="F:metallopeptidase activity"/>
    <property type="evidence" value="ECO:0007669"/>
    <property type="project" value="UniProtKB-KW"/>
</dbReference>
<keyword evidence="11" id="KW-0482">Metalloprotease</keyword>
<dbReference type="InterPro" id="IPR042097">
    <property type="entry name" value="Aminopeptidase_N-like_N_sf"/>
</dbReference>
<dbReference type="InterPro" id="IPR049980">
    <property type="entry name" value="LTA4H_cat"/>
</dbReference>
<evidence type="ECO:0000256" key="10">
    <source>
        <dbReference type="ARBA" id="ARBA00022833"/>
    </source>
</evidence>
<dbReference type="PRINTS" id="PR00756">
    <property type="entry name" value="ALADIPTASE"/>
</dbReference>
<dbReference type="GO" id="GO:0008270">
    <property type="term" value="F:zinc ion binding"/>
    <property type="evidence" value="ECO:0007669"/>
    <property type="project" value="InterPro"/>
</dbReference>
<dbReference type="GO" id="GO:0016285">
    <property type="term" value="F:alanyl aminopeptidase activity"/>
    <property type="evidence" value="ECO:0007669"/>
    <property type="project" value="UniProtKB-EC"/>
</dbReference>
<dbReference type="EC" id="3.4.11.2" evidence="4"/>
<dbReference type="Proteomes" id="UP000217343">
    <property type="component" value="Chromosome"/>
</dbReference>
<evidence type="ECO:0000256" key="6">
    <source>
        <dbReference type="ARBA" id="ARBA00022490"/>
    </source>
</evidence>
<feature type="binding site" evidence="13">
    <location>
        <begin position="256"/>
        <end position="261"/>
    </location>
    <ligand>
        <name>a peptide</name>
        <dbReference type="ChEBI" id="CHEBI:60466"/>
    </ligand>
</feature>
<dbReference type="InterPro" id="IPR016024">
    <property type="entry name" value="ARM-type_fold"/>
</dbReference>
<dbReference type="Pfam" id="PF01433">
    <property type="entry name" value="Peptidase_M1"/>
    <property type="match status" value="1"/>
</dbReference>
<protein>
    <recommendedName>
        <fullName evidence="5">Aminopeptidase N</fullName>
        <ecNumber evidence="4">3.4.11.2</ecNumber>
    </recommendedName>
</protein>
<dbReference type="GO" id="GO:0006508">
    <property type="term" value="P:proteolysis"/>
    <property type="evidence" value="ECO:0007669"/>
    <property type="project" value="UniProtKB-KW"/>
</dbReference>
<evidence type="ECO:0000256" key="8">
    <source>
        <dbReference type="ARBA" id="ARBA00022723"/>
    </source>
</evidence>
<comment type="similarity">
    <text evidence="3">Belongs to the peptidase M1 family.</text>
</comment>
<dbReference type="AlphaFoldDB" id="A0A250JZW9"/>
<evidence type="ECO:0000313" key="16">
    <source>
        <dbReference type="EMBL" id="ATB49385.1"/>
    </source>
</evidence>
<dbReference type="OrthoDB" id="9816201at2"/>
<feature type="binding site" evidence="13">
    <location>
        <begin position="537"/>
        <end position="539"/>
    </location>
    <ligand>
        <name>a peptide</name>
        <dbReference type="ChEBI" id="CHEBI:60466"/>
    </ligand>
</feature>
<evidence type="ECO:0000256" key="12">
    <source>
        <dbReference type="PIRSR" id="PIRSR634015-1"/>
    </source>
</evidence>
<dbReference type="SMART" id="SM01263">
    <property type="entry name" value="Leuk-A4-hydro_C"/>
    <property type="match status" value="1"/>
</dbReference>
<dbReference type="RefSeq" id="WP_013941692.1">
    <property type="nucleotide sequence ID" value="NZ_CP022203.1"/>
</dbReference>
<dbReference type="InterPro" id="IPR014782">
    <property type="entry name" value="Peptidase_M1_dom"/>
</dbReference>
<feature type="domain" description="Peptidase M1 leukotriene A4 hydrolase/aminopeptidase C-terminal" evidence="15">
    <location>
        <begin position="448"/>
        <end position="581"/>
    </location>
</feature>
<organism evidence="16 17">
    <name type="scientific">Corallococcus macrosporus DSM 14697</name>
    <dbReference type="NCBI Taxonomy" id="1189310"/>
    <lineage>
        <taxon>Bacteria</taxon>
        <taxon>Pseudomonadati</taxon>
        <taxon>Myxococcota</taxon>
        <taxon>Myxococcia</taxon>
        <taxon>Myxococcales</taxon>
        <taxon>Cystobacterineae</taxon>
        <taxon>Myxococcaceae</taxon>
        <taxon>Corallococcus</taxon>
    </lineage>
</organism>
<feature type="binding site" evidence="14">
    <location>
        <position position="289"/>
    </location>
    <ligand>
        <name>Zn(2+)</name>
        <dbReference type="ChEBI" id="CHEBI:29105"/>
        <note>catalytic</note>
    </ligand>
</feature>
<evidence type="ECO:0000256" key="7">
    <source>
        <dbReference type="ARBA" id="ARBA00022670"/>
    </source>
</evidence>
<keyword evidence="17" id="KW-1185">Reference proteome</keyword>
<comment type="subcellular location">
    <subcellularLocation>
        <location evidence="2">Cytoplasm</location>
    </subcellularLocation>
</comment>
<dbReference type="Gene3D" id="1.25.40.320">
    <property type="entry name" value="Peptidase M1, leukotriene A4 hydrolase/aminopeptidase C-terminal domain"/>
    <property type="match status" value="1"/>
</dbReference>
<feature type="binding site" evidence="14">
    <location>
        <position position="285"/>
    </location>
    <ligand>
        <name>Zn(2+)</name>
        <dbReference type="ChEBI" id="CHEBI:29105"/>
        <note>catalytic</note>
    </ligand>
</feature>
<accession>A0A250JZW9</accession>
<dbReference type="FunFam" id="3.30.2010.30:FF:000001">
    <property type="entry name" value="Leukotriene A(4) hydrolase"/>
    <property type="match status" value="1"/>
</dbReference>
<name>A0A250JZW9_9BACT</name>
<dbReference type="InterPro" id="IPR015211">
    <property type="entry name" value="Peptidase_M1_C"/>
</dbReference>
<evidence type="ECO:0000256" key="9">
    <source>
        <dbReference type="ARBA" id="ARBA00022801"/>
    </source>
</evidence>
<evidence type="ECO:0000256" key="13">
    <source>
        <dbReference type="PIRSR" id="PIRSR634015-2"/>
    </source>
</evidence>
<feature type="binding site" evidence="13">
    <location>
        <begin position="127"/>
        <end position="129"/>
    </location>
    <ligand>
        <name>a peptide</name>
        <dbReference type="ChEBI" id="CHEBI:60466"/>
    </ligand>
</feature>
<dbReference type="Pfam" id="PF09127">
    <property type="entry name" value="Leuk-A4-hydro_C"/>
    <property type="match status" value="1"/>
</dbReference>
<evidence type="ECO:0000256" key="3">
    <source>
        <dbReference type="ARBA" id="ARBA00010136"/>
    </source>
</evidence>
<dbReference type="Gene3D" id="1.10.390.10">
    <property type="entry name" value="Neutral Protease Domain 2"/>
    <property type="match status" value="1"/>
</dbReference>
<keyword evidence="9" id="KW-0378">Hydrolase</keyword>
<feature type="binding site" evidence="14">
    <location>
        <position position="308"/>
    </location>
    <ligand>
        <name>Zn(2+)</name>
        <dbReference type="ChEBI" id="CHEBI:29105"/>
        <note>catalytic</note>
    </ligand>
</feature>
<dbReference type="Pfam" id="PF17900">
    <property type="entry name" value="Peptidase_M1_N"/>
    <property type="match status" value="1"/>
</dbReference>